<dbReference type="InterPro" id="IPR037214">
    <property type="entry name" value="TROVE_dom_sf"/>
</dbReference>
<dbReference type="SUPFAM" id="SSF140864">
    <property type="entry name" value="TROVE domain-like"/>
    <property type="match status" value="1"/>
</dbReference>
<evidence type="ECO:0000313" key="1">
    <source>
        <dbReference type="Proteomes" id="UP000887575"/>
    </source>
</evidence>
<evidence type="ECO:0000313" key="2">
    <source>
        <dbReference type="WBParaSite" id="MBELARI_LOCUS19169"/>
    </source>
</evidence>
<sequence length="91" mass="10446">MQSFPRENLWTLAEIINDGDAYVTLNEIREYSLGKRISRQESTLFGLALCARYRVCAVNEKKENERPITAAYRAYLNAMHLTALSLVNHVI</sequence>
<keyword evidence="1" id="KW-1185">Reference proteome</keyword>
<dbReference type="Proteomes" id="UP000887575">
    <property type="component" value="Unassembled WGS sequence"/>
</dbReference>
<name>A0AAF3EZQ9_9BILA</name>
<protein>
    <submittedName>
        <fullName evidence="2">Uncharacterized protein</fullName>
    </submittedName>
</protein>
<proteinExistence type="predicted"/>
<dbReference type="WBParaSite" id="MBELARI_LOCUS19169">
    <property type="protein sequence ID" value="MBELARI_LOCUS19169"/>
    <property type="gene ID" value="MBELARI_LOCUS19169"/>
</dbReference>
<reference evidence="2" key="1">
    <citation type="submission" date="2024-02" db="UniProtKB">
        <authorList>
            <consortium name="WormBaseParasite"/>
        </authorList>
    </citation>
    <scope>IDENTIFICATION</scope>
</reference>
<dbReference type="AlphaFoldDB" id="A0AAF3EZQ9"/>
<accession>A0AAF3EZQ9</accession>
<organism evidence="1 2">
    <name type="scientific">Mesorhabditis belari</name>
    <dbReference type="NCBI Taxonomy" id="2138241"/>
    <lineage>
        <taxon>Eukaryota</taxon>
        <taxon>Metazoa</taxon>
        <taxon>Ecdysozoa</taxon>
        <taxon>Nematoda</taxon>
        <taxon>Chromadorea</taxon>
        <taxon>Rhabditida</taxon>
        <taxon>Rhabditina</taxon>
        <taxon>Rhabditomorpha</taxon>
        <taxon>Rhabditoidea</taxon>
        <taxon>Rhabditidae</taxon>
        <taxon>Mesorhabditinae</taxon>
        <taxon>Mesorhabditis</taxon>
    </lineage>
</organism>